<name>A0AAW0EQI8_9TRYP</name>
<dbReference type="Proteomes" id="UP001430356">
    <property type="component" value="Unassembled WGS sequence"/>
</dbReference>
<evidence type="ECO:0000313" key="1">
    <source>
        <dbReference type="EMBL" id="KAK7195786.1"/>
    </source>
</evidence>
<evidence type="ECO:0000313" key="2">
    <source>
        <dbReference type="Proteomes" id="UP001430356"/>
    </source>
</evidence>
<dbReference type="AlphaFoldDB" id="A0AAW0EQI8"/>
<keyword evidence="2" id="KW-1185">Reference proteome</keyword>
<proteinExistence type="predicted"/>
<comment type="caution">
    <text evidence="1">The sequence shown here is derived from an EMBL/GenBank/DDBJ whole genome shotgun (WGS) entry which is preliminary data.</text>
</comment>
<protein>
    <submittedName>
        <fullName evidence="1">Uncharacterized protein</fullName>
    </submittedName>
</protein>
<organism evidence="1 2">
    <name type="scientific">Novymonas esmeraldas</name>
    <dbReference type="NCBI Taxonomy" id="1808958"/>
    <lineage>
        <taxon>Eukaryota</taxon>
        <taxon>Discoba</taxon>
        <taxon>Euglenozoa</taxon>
        <taxon>Kinetoplastea</taxon>
        <taxon>Metakinetoplastina</taxon>
        <taxon>Trypanosomatida</taxon>
        <taxon>Trypanosomatidae</taxon>
        <taxon>Novymonas</taxon>
    </lineage>
</organism>
<sequence>MMRRAAALRCGFHGVGDDRRALARHHKQLLDRRHWELATPSRALPVVDVLLRSGVLLDGVERSCVAPLTKMAPSMTKRERTLVGRLSHMLHQGASPAASRPCPSSPTAEEAVRAAYAAACATGACTMDAVVNAEFVRQLRDPGSVLMLLELAESRCMSVSWTVAPPPFSKDLLDPVCDVLSQHEQLLGFKVVCWLLSLLDSRAPPTNARVSPAAGRRLFRLCVRRIHHLLPELQLEELLVAYLLLTGSEGYEEPFVVVKEAEKLVLSASPENFAHVSSGVLLRFMTTPLATQRTELNLHLCAGWRTASRIADFTREECLAAFAVLTALHERCPAEGAAAVAPMRDWETLHDAVFAQLFFFAADMSAADCFRVLDLSELVNISGWGITVPQMLLEKLKRQVVAECQHSAADECLAPAAAEALLRIALGLQALMHRFTVLPSNPTDDRAVAECIVLLERHLTPLQPHR</sequence>
<accession>A0AAW0EQI8</accession>
<gene>
    <name evidence="1" type="ORF">NESM_000509300</name>
</gene>
<dbReference type="EMBL" id="JAECZO010000061">
    <property type="protein sequence ID" value="KAK7195786.1"/>
    <property type="molecule type" value="Genomic_DNA"/>
</dbReference>
<reference evidence="1 2" key="1">
    <citation type="journal article" date="2021" name="MBio">
        <title>A New Model Trypanosomatid, Novymonas esmeraldas: Genomic Perception of Its 'Candidatus Pandoraea novymonadis' Endosymbiont.</title>
        <authorList>
            <person name="Zakharova A."/>
            <person name="Saura A."/>
            <person name="Butenko A."/>
            <person name="Podesvova L."/>
            <person name="Warmusova S."/>
            <person name="Kostygov A.Y."/>
            <person name="Nenarokova A."/>
            <person name="Lukes J."/>
            <person name="Opperdoes F.R."/>
            <person name="Yurchenko V."/>
        </authorList>
    </citation>
    <scope>NUCLEOTIDE SEQUENCE [LARGE SCALE GENOMIC DNA]</scope>
    <source>
        <strain evidence="1 2">E262AT.01</strain>
    </source>
</reference>